<evidence type="ECO:0000313" key="2">
    <source>
        <dbReference type="Proteomes" id="UP000601435"/>
    </source>
</evidence>
<accession>A0A812X3A3</accession>
<name>A0A812X3A3_9DINO</name>
<dbReference type="Proteomes" id="UP000601435">
    <property type="component" value="Unassembled WGS sequence"/>
</dbReference>
<dbReference type="EMBL" id="CAJNJA010036534">
    <property type="protein sequence ID" value="CAE7721601.1"/>
    <property type="molecule type" value="Genomic_DNA"/>
</dbReference>
<proteinExistence type="predicted"/>
<comment type="caution">
    <text evidence="1">The sequence shown here is derived from an EMBL/GenBank/DDBJ whole genome shotgun (WGS) entry which is preliminary data.</text>
</comment>
<sequence>KPAAAAPYHFVREGPCSRIRGCGGMDNLRWWHFQRLSEGRHHQPRSPASWLWPGQEGTEVLADSKLVGCRLGRGRLHAFAAP</sequence>
<organism evidence="1 2">
    <name type="scientific">Symbiodinium necroappetens</name>
    <dbReference type="NCBI Taxonomy" id="1628268"/>
    <lineage>
        <taxon>Eukaryota</taxon>
        <taxon>Sar</taxon>
        <taxon>Alveolata</taxon>
        <taxon>Dinophyceae</taxon>
        <taxon>Suessiales</taxon>
        <taxon>Symbiodiniaceae</taxon>
        <taxon>Symbiodinium</taxon>
    </lineage>
</organism>
<gene>
    <name evidence="1" type="primary">VCATH</name>
    <name evidence="1" type="ORF">SNEC2469_LOCUS20807</name>
</gene>
<feature type="non-terminal residue" evidence="1">
    <location>
        <position position="1"/>
    </location>
</feature>
<protein>
    <submittedName>
        <fullName evidence="1">VCATH protein</fullName>
    </submittedName>
</protein>
<dbReference type="AlphaFoldDB" id="A0A812X3A3"/>
<evidence type="ECO:0000313" key="1">
    <source>
        <dbReference type="EMBL" id="CAE7721601.1"/>
    </source>
</evidence>
<keyword evidence="2" id="KW-1185">Reference proteome</keyword>
<reference evidence="1" key="1">
    <citation type="submission" date="2021-02" db="EMBL/GenBank/DDBJ databases">
        <authorList>
            <person name="Dougan E. K."/>
            <person name="Rhodes N."/>
            <person name="Thang M."/>
            <person name="Chan C."/>
        </authorList>
    </citation>
    <scope>NUCLEOTIDE SEQUENCE</scope>
</reference>